<evidence type="ECO:0000313" key="5">
    <source>
        <dbReference type="Proteomes" id="UP000887574"/>
    </source>
</evidence>
<dbReference type="WBParaSite" id="jg1432">
    <property type="protein sequence ID" value="jg1432"/>
    <property type="gene ID" value="jg1432"/>
</dbReference>
<accession>A0A915CZH2</accession>
<dbReference type="Gene3D" id="2.60.120.650">
    <property type="entry name" value="Cupin"/>
    <property type="match status" value="1"/>
</dbReference>
<sequence length="108" mass="12348">MKVPGCRTPGHLENNSFASININIGPGECEWFGVPYEYWPVVEKMCKERNLDFLKGAWWPNFQDLIKAEVPCYRFTQKLEIWYGWAVDACTGSNLLAGATMWPGTLDQ</sequence>
<comment type="similarity">
    <text evidence="3">Belongs to the UTX family.</text>
</comment>
<organism evidence="5 6">
    <name type="scientific">Ditylenchus dipsaci</name>
    <dbReference type="NCBI Taxonomy" id="166011"/>
    <lineage>
        <taxon>Eukaryota</taxon>
        <taxon>Metazoa</taxon>
        <taxon>Ecdysozoa</taxon>
        <taxon>Nematoda</taxon>
        <taxon>Chromadorea</taxon>
        <taxon>Rhabditida</taxon>
        <taxon>Tylenchina</taxon>
        <taxon>Tylenchomorpha</taxon>
        <taxon>Sphaerularioidea</taxon>
        <taxon>Anguinidae</taxon>
        <taxon>Anguininae</taxon>
        <taxon>Ditylenchus</taxon>
    </lineage>
</organism>
<evidence type="ECO:0000256" key="2">
    <source>
        <dbReference type="ARBA" id="ARBA00023242"/>
    </source>
</evidence>
<dbReference type="AlphaFoldDB" id="A0A915CZH2"/>
<evidence type="ECO:0000313" key="6">
    <source>
        <dbReference type="WBParaSite" id="jg1432"/>
    </source>
</evidence>
<keyword evidence="5" id="KW-1185">Reference proteome</keyword>
<feature type="domain" description="JmjC" evidence="4">
    <location>
        <begin position="1"/>
        <end position="108"/>
    </location>
</feature>
<proteinExistence type="inferred from homology"/>
<dbReference type="Proteomes" id="UP000887574">
    <property type="component" value="Unplaced"/>
</dbReference>
<evidence type="ECO:0000256" key="1">
    <source>
        <dbReference type="ARBA" id="ARBA00004123"/>
    </source>
</evidence>
<keyword evidence="2" id="KW-0539">Nucleus</keyword>
<dbReference type="Pfam" id="PF02373">
    <property type="entry name" value="JmjC"/>
    <property type="match status" value="1"/>
</dbReference>
<dbReference type="PANTHER" id="PTHR14017">
    <property type="entry name" value="LYSINE-SPECIFIC DEMETHYLASE"/>
    <property type="match status" value="1"/>
</dbReference>
<reference evidence="6" key="1">
    <citation type="submission" date="2022-11" db="UniProtKB">
        <authorList>
            <consortium name="WormBaseParasite"/>
        </authorList>
    </citation>
    <scope>IDENTIFICATION</scope>
</reference>
<dbReference type="InterPro" id="IPR051630">
    <property type="entry name" value="Corepressor-Demethylase"/>
</dbReference>
<dbReference type="InterPro" id="IPR003347">
    <property type="entry name" value="JmjC_dom"/>
</dbReference>
<dbReference type="GO" id="GO:0000978">
    <property type="term" value="F:RNA polymerase II cis-regulatory region sequence-specific DNA binding"/>
    <property type="evidence" value="ECO:0007669"/>
    <property type="project" value="TreeGrafter"/>
</dbReference>
<comment type="subcellular location">
    <subcellularLocation>
        <location evidence="1">Nucleus</location>
    </subcellularLocation>
</comment>
<dbReference type="GO" id="GO:0010468">
    <property type="term" value="P:regulation of gene expression"/>
    <property type="evidence" value="ECO:0007669"/>
    <property type="project" value="TreeGrafter"/>
</dbReference>
<evidence type="ECO:0000256" key="3">
    <source>
        <dbReference type="ARBA" id="ARBA00034483"/>
    </source>
</evidence>
<name>A0A915CZH2_9BILA</name>
<dbReference type="GO" id="GO:0031490">
    <property type="term" value="F:chromatin DNA binding"/>
    <property type="evidence" value="ECO:0007669"/>
    <property type="project" value="TreeGrafter"/>
</dbReference>
<protein>
    <submittedName>
        <fullName evidence="6">JmjC domain-containing protein</fullName>
    </submittedName>
</protein>
<dbReference type="PANTHER" id="PTHR14017:SF1">
    <property type="entry name" value="LD02225P"/>
    <property type="match status" value="1"/>
</dbReference>
<dbReference type="PROSITE" id="PS51184">
    <property type="entry name" value="JMJC"/>
    <property type="match status" value="1"/>
</dbReference>
<dbReference type="GO" id="GO:0071558">
    <property type="term" value="F:histone H3K27me2/H3K27me3 demethylase activity"/>
    <property type="evidence" value="ECO:0007669"/>
    <property type="project" value="TreeGrafter"/>
</dbReference>
<dbReference type="GO" id="GO:0044666">
    <property type="term" value="C:MLL3/4 complex"/>
    <property type="evidence" value="ECO:0007669"/>
    <property type="project" value="TreeGrafter"/>
</dbReference>
<dbReference type="SUPFAM" id="SSF51197">
    <property type="entry name" value="Clavaminate synthase-like"/>
    <property type="match status" value="1"/>
</dbReference>
<evidence type="ECO:0000259" key="4">
    <source>
        <dbReference type="PROSITE" id="PS51184"/>
    </source>
</evidence>